<accession>A0ABP0YRY8</accession>
<dbReference type="InterPro" id="IPR006740">
    <property type="entry name" value="DUF604"/>
</dbReference>
<dbReference type="Pfam" id="PF04646">
    <property type="entry name" value="DUF604"/>
    <property type="match status" value="1"/>
</dbReference>
<proteinExistence type="predicted"/>
<dbReference type="PANTHER" id="PTHR10811">
    <property type="entry name" value="FRINGE-RELATED"/>
    <property type="match status" value="1"/>
</dbReference>
<dbReference type="Proteomes" id="UP001642487">
    <property type="component" value="Chromosome 5"/>
</dbReference>
<organism evidence="1 2">
    <name type="scientific">Citrullus colocynthis</name>
    <name type="common">colocynth</name>
    <dbReference type="NCBI Taxonomy" id="252529"/>
    <lineage>
        <taxon>Eukaryota</taxon>
        <taxon>Viridiplantae</taxon>
        <taxon>Streptophyta</taxon>
        <taxon>Embryophyta</taxon>
        <taxon>Tracheophyta</taxon>
        <taxon>Spermatophyta</taxon>
        <taxon>Magnoliopsida</taxon>
        <taxon>eudicotyledons</taxon>
        <taxon>Gunneridae</taxon>
        <taxon>Pentapetalae</taxon>
        <taxon>rosids</taxon>
        <taxon>fabids</taxon>
        <taxon>Cucurbitales</taxon>
        <taxon>Cucurbitaceae</taxon>
        <taxon>Benincaseae</taxon>
        <taxon>Citrullus</taxon>
    </lineage>
</organism>
<protein>
    <submittedName>
        <fullName evidence="1">Uncharacterized protein</fullName>
    </submittedName>
</protein>
<keyword evidence="2" id="KW-1185">Reference proteome</keyword>
<sequence length="478" mass="54440">MKISNEKSAKYGKFLKISLLFWCIAFLFLLFSFTQKPINYPISHRRKTTAVESSQSQPPTNISHLLFGIAGSTKTWKKRQSYCELWWKPNITRGFVWVDEKPNATWPATSPPYIVSADTSAFSYTCWYGSRSAIRLARIVKESFELGLENVRWFVMGDDDTVFFVENLVNVLGKYDHNQMYYIGSNSESVEQNLIHLYGTAYGGGGYAISYPLAVELVRILDGCLDRYASLYGGDQKVHACVTEIGVPLTKETGFHQVDIRGSQYGLLAAHPMAPLVSLHHVDYLPPIFPTMTQIESLRTLKTAYDLDPGRTLQQSFCYDLARNWSISVSWGYTVQLYPWLATPQDMEKSFQTFQTWKSWSDGPFTFNTRSVQSDPCQMPILFFLDPVEGLNRTASSYKRQLEVWEKECGRDEFQLAEKVERFRVLTFGQLFTAAHWIKAPRRECCQVVNGTTSSGGGVDSVVNVHIRPCNPFETMTP</sequence>
<reference evidence="1 2" key="1">
    <citation type="submission" date="2024-03" db="EMBL/GenBank/DDBJ databases">
        <authorList>
            <person name="Gkanogiannis A."/>
            <person name="Becerra Lopez-Lavalle L."/>
        </authorList>
    </citation>
    <scope>NUCLEOTIDE SEQUENCE [LARGE SCALE GENOMIC DNA]</scope>
</reference>
<dbReference type="Gene3D" id="3.90.550.50">
    <property type="match status" value="1"/>
</dbReference>
<gene>
    <name evidence="1" type="ORF">CITCOLO1_LOCUS15461</name>
</gene>
<dbReference type="EMBL" id="OZ021739">
    <property type="protein sequence ID" value="CAK9323284.1"/>
    <property type="molecule type" value="Genomic_DNA"/>
</dbReference>
<name>A0ABP0YRY8_9ROSI</name>
<evidence type="ECO:0000313" key="2">
    <source>
        <dbReference type="Proteomes" id="UP001642487"/>
    </source>
</evidence>
<evidence type="ECO:0000313" key="1">
    <source>
        <dbReference type="EMBL" id="CAK9323284.1"/>
    </source>
</evidence>